<comment type="subcellular location">
    <subcellularLocation>
        <location evidence="1">Cytoplasm</location>
    </subcellularLocation>
</comment>
<dbReference type="InterPro" id="IPR039422">
    <property type="entry name" value="MarR/SlyA-like"/>
</dbReference>
<evidence type="ECO:0000259" key="6">
    <source>
        <dbReference type="PROSITE" id="PS50995"/>
    </source>
</evidence>
<evidence type="ECO:0000256" key="2">
    <source>
        <dbReference type="ARBA" id="ARBA00022490"/>
    </source>
</evidence>
<dbReference type="PANTHER" id="PTHR33164">
    <property type="entry name" value="TRANSCRIPTIONAL REGULATOR, MARR FAMILY"/>
    <property type="match status" value="1"/>
</dbReference>
<dbReference type="Gene3D" id="1.10.10.10">
    <property type="entry name" value="Winged helix-like DNA-binding domain superfamily/Winged helix DNA-binding domain"/>
    <property type="match status" value="1"/>
</dbReference>
<comment type="caution">
    <text evidence="7">The sequence shown here is derived from an EMBL/GenBank/DDBJ whole genome shotgun (WGS) entry which is preliminary data.</text>
</comment>
<gene>
    <name evidence="7" type="ORF">WG929_17265</name>
</gene>
<proteinExistence type="predicted"/>
<evidence type="ECO:0000256" key="1">
    <source>
        <dbReference type="ARBA" id="ARBA00004496"/>
    </source>
</evidence>
<evidence type="ECO:0000256" key="4">
    <source>
        <dbReference type="ARBA" id="ARBA00023125"/>
    </source>
</evidence>
<dbReference type="Pfam" id="PF22381">
    <property type="entry name" value="Staph_reg_Sar_Rot"/>
    <property type="match status" value="1"/>
</dbReference>
<reference evidence="7 8" key="1">
    <citation type="submission" date="2024-03" db="EMBL/GenBank/DDBJ databases">
        <title>High-quality draft genome sequence of Oceanobacter sp. wDCs-4.</title>
        <authorList>
            <person name="Dong C."/>
        </authorList>
    </citation>
    <scope>NUCLEOTIDE SEQUENCE [LARGE SCALE GENOMIC DNA]</scope>
    <source>
        <strain evidence="8">wDCs-4</strain>
    </source>
</reference>
<dbReference type="SUPFAM" id="SSF46785">
    <property type="entry name" value="Winged helix' DNA-binding domain"/>
    <property type="match status" value="1"/>
</dbReference>
<keyword evidence="3" id="KW-0805">Transcription regulation</keyword>
<protein>
    <submittedName>
        <fullName evidence="7">MarR family transcriptional regulator</fullName>
    </submittedName>
</protein>
<organism evidence="7 8">
    <name type="scientific">Oceanobacter antarcticus</name>
    <dbReference type="NCBI Taxonomy" id="3133425"/>
    <lineage>
        <taxon>Bacteria</taxon>
        <taxon>Pseudomonadati</taxon>
        <taxon>Pseudomonadota</taxon>
        <taxon>Gammaproteobacteria</taxon>
        <taxon>Oceanospirillales</taxon>
        <taxon>Oceanospirillaceae</taxon>
        <taxon>Oceanobacter</taxon>
    </lineage>
</organism>
<keyword evidence="2" id="KW-0963">Cytoplasm</keyword>
<dbReference type="Proteomes" id="UP001620597">
    <property type="component" value="Unassembled WGS sequence"/>
</dbReference>
<name>A0ABW8NNM7_9GAMM</name>
<dbReference type="PROSITE" id="PS50995">
    <property type="entry name" value="HTH_MARR_2"/>
    <property type="match status" value="1"/>
</dbReference>
<keyword evidence="5" id="KW-0804">Transcription</keyword>
<accession>A0ABW8NNM7</accession>
<dbReference type="EMBL" id="JBBKTX010000025">
    <property type="protein sequence ID" value="MFK4754165.1"/>
    <property type="molecule type" value="Genomic_DNA"/>
</dbReference>
<dbReference type="InterPro" id="IPR036390">
    <property type="entry name" value="WH_DNA-bd_sf"/>
</dbReference>
<evidence type="ECO:0000313" key="8">
    <source>
        <dbReference type="Proteomes" id="UP001620597"/>
    </source>
</evidence>
<dbReference type="RefSeq" id="WP_416207102.1">
    <property type="nucleotide sequence ID" value="NZ_JBBKTX010000025.1"/>
</dbReference>
<sequence>MTDSAALDTSAAPDLAASTVDDRGLRLDEQLCFPLYAASNLIVKAYGPLLKPLGLTYPQYLVMLLLWEQAEWTVGALGKRLHLDSGTLTPMLKRMEQTGLVCRRRCLEDERRVLVSVTSGGAALKASAAGIPAAMACRLAADNEWLARLRADLNSLIELMD</sequence>
<dbReference type="PANTHER" id="PTHR33164:SF5">
    <property type="entry name" value="ORGANIC HYDROPEROXIDE RESISTANCE TRANSCRIPTIONAL REGULATOR"/>
    <property type="match status" value="1"/>
</dbReference>
<evidence type="ECO:0000256" key="5">
    <source>
        <dbReference type="ARBA" id="ARBA00023163"/>
    </source>
</evidence>
<feature type="domain" description="HTH marR-type" evidence="6">
    <location>
        <begin position="28"/>
        <end position="161"/>
    </location>
</feature>
<evidence type="ECO:0000313" key="7">
    <source>
        <dbReference type="EMBL" id="MFK4754165.1"/>
    </source>
</evidence>
<evidence type="ECO:0000256" key="3">
    <source>
        <dbReference type="ARBA" id="ARBA00023015"/>
    </source>
</evidence>
<keyword evidence="8" id="KW-1185">Reference proteome</keyword>
<dbReference type="InterPro" id="IPR000835">
    <property type="entry name" value="HTH_MarR-typ"/>
</dbReference>
<keyword evidence="4" id="KW-0238">DNA-binding</keyword>
<dbReference type="InterPro" id="IPR055166">
    <property type="entry name" value="Transc_reg_Sar_Rot_HTH"/>
</dbReference>
<dbReference type="SMART" id="SM00347">
    <property type="entry name" value="HTH_MARR"/>
    <property type="match status" value="1"/>
</dbReference>
<dbReference type="InterPro" id="IPR036388">
    <property type="entry name" value="WH-like_DNA-bd_sf"/>
</dbReference>